<dbReference type="EMBL" id="CP088100">
    <property type="protein sequence ID" value="UFW91048.1"/>
    <property type="molecule type" value="Genomic_DNA"/>
</dbReference>
<feature type="compositionally biased region" description="Basic and acidic residues" evidence="1">
    <location>
        <begin position="268"/>
        <end position="280"/>
    </location>
</feature>
<accession>A0ABY3QZH5</accession>
<evidence type="ECO:0000313" key="3">
    <source>
        <dbReference type="Proteomes" id="UP001430990"/>
    </source>
</evidence>
<feature type="region of interest" description="Disordered" evidence="1">
    <location>
        <begin position="213"/>
        <end position="232"/>
    </location>
</feature>
<feature type="region of interest" description="Disordered" evidence="1">
    <location>
        <begin position="318"/>
        <end position="353"/>
    </location>
</feature>
<proteinExistence type="predicted"/>
<sequence length="605" mass="63842">MTTATALNLFIPITKVDAAQRLVYGLATAEKVDRSGEVCDYETTKPFYEKWSGDIAKTTDGKSLGNVRAMHGKVAAGKVTAINFNDTDKQIEICAKVVDDNEWKKVEEGVYTGFSQGGAYVKRWKDGDVQKYTADPSEVSLVDLPCLDIATFSVIKADGTTEMRKFVTAPAPAVTEPTNDQIVAKATDLAKAAGKGSFADFIVEARAELTKAASATEKPAGESGPEVTADVGKAADAPSAVVAVTAAPVDKSAALAPGEEPWEQVWLSKRDGSTHKTKAELRKHHAEMDAAAQTATAAAPIQSTLDALNAKLGISKAADAKAGKDDKDADATAAGDDQGKSEVTGKKKGKAKKNLSAQDLQKSLYTVGRFASILSDLHYLQQDTAWEREYEGDASTVPDQIKAAIATLSQALRDMAVEETSELFDPENENDALLISVMELSAGMPKDHMTALVKMAADEKGLEKCRANVEKAGARHSKSDQQSIQSAHDNIVAAGAVCDAEKAAGGDLAKAADELSKATARGDALQKALDGIQPQLDTISKAVEHLLSQPVAHPLTRVISKGQDNGGDAALSAEQVLAKMTPDEVATLAIKMAQQNGQPLLNRGK</sequence>
<keyword evidence="3" id="KW-1185">Reference proteome</keyword>
<evidence type="ECO:0008006" key="4">
    <source>
        <dbReference type="Google" id="ProtNLM"/>
    </source>
</evidence>
<dbReference type="Proteomes" id="UP001430990">
    <property type="component" value="Chromosome"/>
</dbReference>
<gene>
    <name evidence="2" type="ORF">BjapCC829_21920</name>
</gene>
<name>A0ABY3QZH5_9BRAD</name>
<dbReference type="RefSeq" id="WP_231145065.1">
    <property type="nucleotide sequence ID" value="NZ_CP088100.1"/>
</dbReference>
<feature type="region of interest" description="Disordered" evidence="1">
    <location>
        <begin position="265"/>
        <end position="284"/>
    </location>
</feature>
<protein>
    <recommendedName>
        <fullName evidence="4">Prohead serine protease</fullName>
    </recommendedName>
</protein>
<evidence type="ECO:0000313" key="2">
    <source>
        <dbReference type="EMBL" id="UFW91048.1"/>
    </source>
</evidence>
<reference evidence="2" key="1">
    <citation type="submission" date="2021-11" db="EMBL/GenBank/DDBJ databases">
        <title>Australian commercial rhizobial inoculants.</title>
        <authorList>
            <person name="Kohlmeier M.G."/>
            <person name="O'Hara G.W."/>
            <person name="Colombi E."/>
            <person name="Ramsay J.P."/>
            <person name="Terpolilli J."/>
        </authorList>
    </citation>
    <scope>NUCLEOTIDE SEQUENCE</scope>
    <source>
        <strain evidence="2">CC829</strain>
    </source>
</reference>
<feature type="compositionally biased region" description="Basic and acidic residues" evidence="1">
    <location>
        <begin position="318"/>
        <end position="330"/>
    </location>
</feature>
<evidence type="ECO:0000256" key="1">
    <source>
        <dbReference type="SAM" id="MobiDB-lite"/>
    </source>
</evidence>
<organism evidence="2 3">
    <name type="scientific">Bradyrhizobium barranii</name>
    <dbReference type="NCBI Taxonomy" id="2992140"/>
    <lineage>
        <taxon>Bacteria</taxon>
        <taxon>Pseudomonadati</taxon>
        <taxon>Pseudomonadota</taxon>
        <taxon>Alphaproteobacteria</taxon>
        <taxon>Hyphomicrobiales</taxon>
        <taxon>Nitrobacteraceae</taxon>
        <taxon>Bradyrhizobium</taxon>
    </lineage>
</organism>